<name>A0A1U7LK79_NEOID</name>
<dbReference type="InterPro" id="IPR050121">
    <property type="entry name" value="Cytochrome_P450_monoxygenase"/>
</dbReference>
<dbReference type="GO" id="GO:0005506">
    <property type="term" value="F:iron ion binding"/>
    <property type="evidence" value="ECO:0007669"/>
    <property type="project" value="InterPro"/>
</dbReference>
<evidence type="ECO:0000256" key="6">
    <source>
        <dbReference type="RuleBase" id="RU000461"/>
    </source>
</evidence>
<keyword evidence="6" id="KW-0560">Oxidoreductase</keyword>
<comment type="caution">
    <text evidence="7">The sequence shown here is derived from an EMBL/GenBank/DDBJ whole genome shotgun (WGS) entry which is preliminary data.</text>
</comment>
<dbReference type="OrthoDB" id="1470350at2759"/>
<reference evidence="7 8" key="1">
    <citation type="submission" date="2016-04" db="EMBL/GenBank/DDBJ databases">
        <title>Evolutionary innovation and constraint leading to complex multicellularity in the Ascomycota.</title>
        <authorList>
            <person name="Cisse O."/>
            <person name="Nguyen A."/>
            <person name="Hewitt D.A."/>
            <person name="Jedd G."/>
            <person name="Stajich J.E."/>
        </authorList>
    </citation>
    <scope>NUCLEOTIDE SEQUENCE [LARGE SCALE GENOMIC DNA]</scope>
    <source>
        <strain evidence="7 8">DAH-3</strain>
    </source>
</reference>
<keyword evidence="3 5" id="KW-0479">Metal-binding</keyword>
<dbReference type="GO" id="GO:0004497">
    <property type="term" value="F:monooxygenase activity"/>
    <property type="evidence" value="ECO:0007669"/>
    <property type="project" value="UniProtKB-KW"/>
</dbReference>
<keyword evidence="5 6" id="KW-0349">Heme</keyword>
<proteinExistence type="inferred from homology"/>
<keyword evidence="6" id="KW-0503">Monooxygenase</keyword>
<evidence type="ECO:0000256" key="5">
    <source>
        <dbReference type="PIRSR" id="PIRSR602401-1"/>
    </source>
</evidence>
<dbReference type="AlphaFoldDB" id="A0A1U7LK79"/>
<dbReference type="InterPro" id="IPR036396">
    <property type="entry name" value="Cyt_P450_sf"/>
</dbReference>
<comment type="cofactor">
    <cofactor evidence="1 5">
        <name>heme</name>
        <dbReference type="ChEBI" id="CHEBI:30413"/>
    </cofactor>
</comment>
<evidence type="ECO:0000256" key="2">
    <source>
        <dbReference type="ARBA" id="ARBA00010617"/>
    </source>
</evidence>
<dbReference type="PROSITE" id="PS00086">
    <property type="entry name" value="CYTOCHROME_P450"/>
    <property type="match status" value="1"/>
</dbReference>
<dbReference type="GO" id="GO:0020037">
    <property type="term" value="F:heme binding"/>
    <property type="evidence" value="ECO:0007669"/>
    <property type="project" value="InterPro"/>
</dbReference>
<evidence type="ECO:0000313" key="7">
    <source>
        <dbReference type="EMBL" id="OLL23065.1"/>
    </source>
</evidence>
<dbReference type="OMA" id="RIIFARL"/>
<evidence type="ECO:0000256" key="1">
    <source>
        <dbReference type="ARBA" id="ARBA00001971"/>
    </source>
</evidence>
<organism evidence="7 8">
    <name type="scientific">Neolecta irregularis (strain DAH-3)</name>
    <dbReference type="NCBI Taxonomy" id="1198029"/>
    <lineage>
        <taxon>Eukaryota</taxon>
        <taxon>Fungi</taxon>
        <taxon>Dikarya</taxon>
        <taxon>Ascomycota</taxon>
        <taxon>Taphrinomycotina</taxon>
        <taxon>Neolectales</taxon>
        <taxon>Neolectaceae</taxon>
        <taxon>Neolecta</taxon>
    </lineage>
</organism>
<keyword evidence="4 5" id="KW-0408">Iron</keyword>
<evidence type="ECO:0000313" key="8">
    <source>
        <dbReference type="Proteomes" id="UP000186594"/>
    </source>
</evidence>
<dbReference type="Gene3D" id="1.10.630.10">
    <property type="entry name" value="Cytochrome P450"/>
    <property type="match status" value="1"/>
</dbReference>
<dbReference type="Proteomes" id="UP000186594">
    <property type="component" value="Unassembled WGS sequence"/>
</dbReference>
<dbReference type="PANTHER" id="PTHR24305">
    <property type="entry name" value="CYTOCHROME P450"/>
    <property type="match status" value="1"/>
</dbReference>
<dbReference type="EMBL" id="LXFE01002329">
    <property type="protein sequence ID" value="OLL23065.1"/>
    <property type="molecule type" value="Genomic_DNA"/>
</dbReference>
<dbReference type="InterPro" id="IPR001128">
    <property type="entry name" value="Cyt_P450"/>
</dbReference>
<accession>A0A1U7LK79</accession>
<dbReference type="PRINTS" id="PR00385">
    <property type="entry name" value="P450"/>
</dbReference>
<comment type="similarity">
    <text evidence="2 6">Belongs to the cytochrome P450 family.</text>
</comment>
<dbReference type="PANTHER" id="PTHR24305:SF166">
    <property type="entry name" value="CYTOCHROME P450 12A4, MITOCHONDRIAL-RELATED"/>
    <property type="match status" value="1"/>
</dbReference>
<dbReference type="Pfam" id="PF00067">
    <property type="entry name" value="p450"/>
    <property type="match status" value="1"/>
</dbReference>
<dbReference type="PRINTS" id="PR00463">
    <property type="entry name" value="EP450I"/>
</dbReference>
<evidence type="ECO:0000256" key="3">
    <source>
        <dbReference type="ARBA" id="ARBA00022723"/>
    </source>
</evidence>
<evidence type="ECO:0000256" key="4">
    <source>
        <dbReference type="ARBA" id="ARBA00023004"/>
    </source>
</evidence>
<feature type="binding site" description="axial binding residue" evidence="5">
    <location>
        <position position="132"/>
    </location>
    <ligand>
        <name>heme</name>
        <dbReference type="ChEBI" id="CHEBI:30413"/>
    </ligand>
    <ligandPart>
        <name>Fe</name>
        <dbReference type="ChEBI" id="CHEBI:18248"/>
    </ligandPart>
</feature>
<dbReference type="GO" id="GO:0016705">
    <property type="term" value="F:oxidoreductase activity, acting on paired donors, with incorporation or reduction of molecular oxygen"/>
    <property type="evidence" value="ECO:0007669"/>
    <property type="project" value="InterPro"/>
</dbReference>
<keyword evidence="8" id="KW-1185">Reference proteome</keyword>
<sequence length="191" mass="21929">MLTAAFFHIAQHPNVLQNLRLELDPLMPNQITGHKLAELPYLNAVIKETLRFCPPALLLLPRWAMDDVEIGGCIIPKHTSVIVPNWSIFRDARYFTQPDAFIPERWLDPTFRLEQTFGKSAHLPFSTGIHSCIGQTYGLAQLEMRLTLAYWVSAFDAVLVDPNSSFEFEEHFVLSKAHCRIRAYPRDMTYV</sequence>
<gene>
    <name evidence="7" type="ORF">NEOLI_005247</name>
</gene>
<dbReference type="InterPro" id="IPR002401">
    <property type="entry name" value="Cyt_P450_E_grp-I"/>
</dbReference>
<dbReference type="SUPFAM" id="SSF48264">
    <property type="entry name" value="Cytochrome P450"/>
    <property type="match status" value="1"/>
</dbReference>
<dbReference type="InterPro" id="IPR017972">
    <property type="entry name" value="Cyt_P450_CS"/>
</dbReference>
<dbReference type="STRING" id="1198029.A0A1U7LK79"/>
<protein>
    <submittedName>
        <fullName evidence="7">Cytochrome P450 3A4</fullName>
    </submittedName>
</protein>